<evidence type="ECO:0000313" key="5">
    <source>
        <dbReference type="Proteomes" id="UP000245119"/>
    </source>
</evidence>
<dbReference type="GO" id="GO:0030027">
    <property type="term" value="C:lamellipodium"/>
    <property type="evidence" value="ECO:0007669"/>
    <property type="project" value="TreeGrafter"/>
</dbReference>
<dbReference type="OMA" id="GKACEDH"/>
<dbReference type="GO" id="GO:0030425">
    <property type="term" value="C:dendrite"/>
    <property type="evidence" value="ECO:0007669"/>
    <property type="project" value="TreeGrafter"/>
</dbReference>
<dbReference type="PANTHER" id="PTHR13651">
    <property type="entry name" value="PROTEIN ABITRAM"/>
    <property type="match status" value="1"/>
</dbReference>
<dbReference type="Proteomes" id="UP000245119">
    <property type="component" value="Linkage Group LG5"/>
</dbReference>
<dbReference type="GO" id="GO:0030833">
    <property type="term" value="P:regulation of actin filament polymerization"/>
    <property type="evidence" value="ECO:0007669"/>
    <property type="project" value="TreeGrafter"/>
</dbReference>
<dbReference type="Pfam" id="PF01597">
    <property type="entry name" value="GCV_H"/>
    <property type="match status" value="1"/>
</dbReference>
<protein>
    <recommendedName>
        <fullName evidence="2">Protein Abitram</fullName>
    </recommendedName>
    <alternativeName>
        <fullName evidence="3">Actin-binding transcription modulator</fullName>
    </alternativeName>
</protein>
<dbReference type="AlphaFoldDB" id="A0A2T7PBM9"/>
<dbReference type="PANTHER" id="PTHR13651:SF0">
    <property type="entry name" value="PROTEIN ABITRAM"/>
    <property type="match status" value="1"/>
</dbReference>
<dbReference type="InterPro" id="IPR011053">
    <property type="entry name" value="Single_hybrid_motif"/>
</dbReference>
<comment type="caution">
    <text evidence="4">The sequence shown here is derived from an EMBL/GenBank/DDBJ whole genome shotgun (WGS) entry which is preliminary data.</text>
</comment>
<name>A0A2T7PBM9_POMCA</name>
<evidence type="ECO:0000256" key="1">
    <source>
        <dbReference type="ARBA" id="ARBA00010764"/>
    </source>
</evidence>
<proteinExistence type="inferred from homology"/>
<dbReference type="GO" id="GO:0051489">
    <property type="term" value="P:regulation of filopodium assembly"/>
    <property type="evidence" value="ECO:0007669"/>
    <property type="project" value="TreeGrafter"/>
</dbReference>
<comment type="similarity">
    <text evidence="1">Belongs to the ABITRAM family.</text>
</comment>
<dbReference type="Gene3D" id="2.40.50.100">
    <property type="match status" value="1"/>
</dbReference>
<dbReference type="GO" id="GO:0005634">
    <property type="term" value="C:nucleus"/>
    <property type="evidence" value="ECO:0007669"/>
    <property type="project" value="TreeGrafter"/>
</dbReference>
<evidence type="ECO:0000313" key="4">
    <source>
        <dbReference type="EMBL" id="PVD30819.1"/>
    </source>
</evidence>
<sequence length="196" mass="21998">MALPCTPATRKSEEDFSQDLIQKYESSDERPPTVVDRYFKKKYGVSMQKKEGEDICILIHSNRICIVTLAPSHPILEKKKKVTGVNFNVGKVNRLDNKVSGKGKRGAQWLGPSSTLCSLSCEDGSIYDVCSGIKGQLIEVNEALIHSPHLINEEPLNTGYIGILLPPLKEHQQETERLLTEDQYQEVLRERQSACT</sequence>
<dbReference type="InterPro" id="IPR033753">
    <property type="entry name" value="GCV_H/Fam206"/>
</dbReference>
<organism evidence="4 5">
    <name type="scientific">Pomacea canaliculata</name>
    <name type="common">Golden apple snail</name>
    <dbReference type="NCBI Taxonomy" id="400727"/>
    <lineage>
        <taxon>Eukaryota</taxon>
        <taxon>Metazoa</taxon>
        <taxon>Spiralia</taxon>
        <taxon>Lophotrochozoa</taxon>
        <taxon>Mollusca</taxon>
        <taxon>Gastropoda</taxon>
        <taxon>Caenogastropoda</taxon>
        <taxon>Architaenioglossa</taxon>
        <taxon>Ampullarioidea</taxon>
        <taxon>Ampullariidae</taxon>
        <taxon>Pomacea</taxon>
    </lineage>
</organism>
<dbReference type="GO" id="GO:0048813">
    <property type="term" value="P:dendrite morphogenesis"/>
    <property type="evidence" value="ECO:0007669"/>
    <property type="project" value="TreeGrafter"/>
</dbReference>
<dbReference type="GO" id="GO:0003785">
    <property type="term" value="F:actin monomer binding"/>
    <property type="evidence" value="ECO:0007669"/>
    <property type="project" value="TreeGrafter"/>
</dbReference>
<dbReference type="OrthoDB" id="48130at2759"/>
<accession>A0A2T7PBM9</accession>
<dbReference type="GO" id="GO:0032433">
    <property type="term" value="C:filopodium tip"/>
    <property type="evidence" value="ECO:0007669"/>
    <property type="project" value="TreeGrafter"/>
</dbReference>
<evidence type="ECO:0000256" key="3">
    <source>
        <dbReference type="ARBA" id="ARBA00030463"/>
    </source>
</evidence>
<gene>
    <name evidence="4" type="ORF">C0Q70_10094</name>
</gene>
<reference evidence="4 5" key="1">
    <citation type="submission" date="2018-04" db="EMBL/GenBank/DDBJ databases">
        <title>The genome of golden apple snail Pomacea canaliculata provides insight into stress tolerance and invasive adaptation.</title>
        <authorList>
            <person name="Liu C."/>
            <person name="Liu B."/>
            <person name="Ren Y."/>
            <person name="Zhang Y."/>
            <person name="Wang H."/>
            <person name="Li S."/>
            <person name="Jiang F."/>
            <person name="Yin L."/>
            <person name="Zhang G."/>
            <person name="Qian W."/>
            <person name="Fan W."/>
        </authorList>
    </citation>
    <scope>NUCLEOTIDE SEQUENCE [LARGE SCALE GENOMIC DNA]</scope>
    <source>
        <strain evidence="4">SZHN2017</strain>
        <tissue evidence="4">Muscle</tissue>
    </source>
</reference>
<dbReference type="SUPFAM" id="SSF51230">
    <property type="entry name" value="Single hybrid motif"/>
    <property type="match status" value="1"/>
</dbReference>
<dbReference type="EMBL" id="PZQS01000005">
    <property type="protein sequence ID" value="PVD30819.1"/>
    <property type="molecule type" value="Genomic_DNA"/>
</dbReference>
<dbReference type="STRING" id="400727.A0A2T7PBM9"/>
<evidence type="ECO:0000256" key="2">
    <source>
        <dbReference type="ARBA" id="ARBA00019325"/>
    </source>
</evidence>
<dbReference type="GO" id="GO:0051015">
    <property type="term" value="F:actin filament binding"/>
    <property type="evidence" value="ECO:0007669"/>
    <property type="project" value="TreeGrafter"/>
</dbReference>
<dbReference type="InterPro" id="IPR039169">
    <property type="entry name" value="Abitram"/>
</dbReference>
<keyword evidence="5" id="KW-1185">Reference proteome</keyword>